<keyword evidence="3" id="KW-1185">Reference proteome</keyword>
<reference evidence="2 3" key="1">
    <citation type="submission" date="2016-08" db="EMBL/GenBank/DDBJ databases">
        <title>A Parts List for Fungal Cellulosomes Revealed by Comparative Genomics.</title>
        <authorList>
            <consortium name="DOE Joint Genome Institute"/>
            <person name="Haitjema C.H."/>
            <person name="Gilmore S.P."/>
            <person name="Henske J.K."/>
            <person name="Solomon K.V."/>
            <person name="De Groot R."/>
            <person name="Kuo A."/>
            <person name="Mondo S.J."/>
            <person name="Salamov A.A."/>
            <person name="Labutti K."/>
            <person name="Zhao Z."/>
            <person name="Chiniquy J."/>
            <person name="Barry K."/>
            <person name="Brewer H.M."/>
            <person name="Purvine S.O."/>
            <person name="Wright A.T."/>
            <person name="Boxma B."/>
            <person name="Van Alen T."/>
            <person name="Hackstein J.H."/>
            <person name="Baker S.E."/>
            <person name="Grigoriev I.V."/>
            <person name="O'Malley M.A."/>
        </authorList>
    </citation>
    <scope>NUCLEOTIDE SEQUENCE [LARGE SCALE GENOMIC DNA]</scope>
    <source>
        <strain evidence="2 3">G1</strain>
    </source>
</reference>
<gene>
    <name evidence="2" type="ORF">LY90DRAFT_710026</name>
</gene>
<dbReference type="Proteomes" id="UP000193920">
    <property type="component" value="Unassembled WGS sequence"/>
</dbReference>
<keyword evidence="1" id="KW-0472">Membrane</keyword>
<dbReference type="EMBL" id="MCOG01000999">
    <property type="protein sequence ID" value="ORX89980.1"/>
    <property type="molecule type" value="Genomic_DNA"/>
</dbReference>
<organism evidence="2 3">
    <name type="scientific">Neocallimastix californiae</name>
    <dbReference type="NCBI Taxonomy" id="1754190"/>
    <lineage>
        <taxon>Eukaryota</taxon>
        <taxon>Fungi</taxon>
        <taxon>Fungi incertae sedis</taxon>
        <taxon>Chytridiomycota</taxon>
        <taxon>Chytridiomycota incertae sedis</taxon>
        <taxon>Neocallimastigomycetes</taxon>
        <taxon>Neocallimastigales</taxon>
        <taxon>Neocallimastigaceae</taxon>
        <taxon>Neocallimastix</taxon>
    </lineage>
</organism>
<name>A0A1Y1XW59_9FUNG</name>
<evidence type="ECO:0000313" key="2">
    <source>
        <dbReference type="EMBL" id="ORX89980.1"/>
    </source>
</evidence>
<dbReference type="AlphaFoldDB" id="A0A1Y1XW59"/>
<evidence type="ECO:0000313" key="3">
    <source>
        <dbReference type="Proteomes" id="UP000193920"/>
    </source>
</evidence>
<protein>
    <submittedName>
        <fullName evidence="2">Uncharacterized protein</fullName>
    </submittedName>
</protein>
<comment type="caution">
    <text evidence="2">The sequence shown here is derived from an EMBL/GenBank/DDBJ whole genome shotgun (WGS) entry which is preliminary data.</text>
</comment>
<sequence>MIENDELSDKEKNKIAYILMECIIDMSLIKIDTFYIVLGNYTEDAKRMETLINEGESIIDKYTNLINKYIKLSLNEQENLKKSLEILEICYVLF</sequence>
<accession>A0A1Y1XW59</accession>
<keyword evidence="1" id="KW-0812">Transmembrane</keyword>
<proteinExistence type="predicted"/>
<evidence type="ECO:0000256" key="1">
    <source>
        <dbReference type="SAM" id="Phobius"/>
    </source>
</evidence>
<feature type="transmembrane region" description="Helical" evidence="1">
    <location>
        <begin position="15"/>
        <end position="38"/>
    </location>
</feature>
<keyword evidence="1" id="KW-1133">Transmembrane helix</keyword>